<sequence length="85" mass="9421">METEASVLPAQLRYLEFGDCGSSRTLAAVRPLQQLTALNMRLGVAEQEPLLHLAQLPKLQELRLSFDQAYWEAAEATAPAWGQLP</sequence>
<protein>
    <submittedName>
        <fullName evidence="1">Uncharacterized protein</fullName>
    </submittedName>
</protein>
<proteinExistence type="predicted"/>
<reference evidence="1 2" key="1">
    <citation type="submission" date="2016-10" db="EMBL/GenBank/DDBJ databases">
        <authorList>
            <person name="Cai Z."/>
        </authorList>
    </citation>
    <scope>NUCLEOTIDE SEQUENCE [LARGE SCALE GENOMIC DNA]</scope>
</reference>
<organism evidence="1 2">
    <name type="scientific">Tetradesmus obliquus</name>
    <name type="common">Green alga</name>
    <name type="synonym">Acutodesmus obliquus</name>
    <dbReference type="NCBI Taxonomy" id="3088"/>
    <lineage>
        <taxon>Eukaryota</taxon>
        <taxon>Viridiplantae</taxon>
        <taxon>Chlorophyta</taxon>
        <taxon>core chlorophytes</taxon>
        <taxon>Chlorophyceae</taxon>
        <taxon>CS clade</taxon>
        <taxon>Sphaeropleales</taxon>
        <taxon>Scenedesmaceae</taxon>
        <taxon>Tetradesmus</taxon>
    </lineage>
</organism>
<accession>A0A383VG07</accession>
<dbReference type="Proteomes" id="UP000256970">
    <property type="component" value="Unassembled WGS sequence"/>
</dbReference>
<evidence type="ECO:0000313" key="2">
    <source>
        <dbReference type="Proteomes" id="UP000256970"/>
    </source>
</evidence>
<dbReference type="AlphaFoldDB" id="A0A383VG07"/>
<dbReference type="EMBL" id="FNXT01000349">
    <property type="protein sequence ID" value="SZX63863.1"/>
    <property type="molecule type" value="Genomic_DNA"/>
</dbReference>
<evidence type="ECO:0000313" key="1">
    <source>
        <dbReference type="EMBL" id="SZX63863.1"/>
    </source>
</evidence>
<gene>
    <name evidence="1" type="ORF">BQ4739_LOCUS4403</name>
</gene>
<keyword evidence="2" id="KW-1185">Reference proteome</keyword>
<name>A0A383VG07_TETOB</name>